<evidence type="ECO:0000313" key="3">
    <source>
        <dbReference type="Proteomes" id="UP000238081"/>
    </source>
</evidence>
<dbReference type="AlphaFoldDB" id="A0A2S7F745"/>
<proteinExistence type="inferred from homology"/>
<dbReference type="InterPro" id="IPR043129">
    <property type="entry name" value="ATPase_NBD"/>
</dbReference>
<dbReference type="PANTHER" id="PTHR18964">
    <property type="entry name" value="ROK (REPRESSOR, ORF, KINASE) FAMILY"/>
    <property type="match status" value="1"/>
</dbReference>
<gene>
    <name evidence="2" type="ORF">AWN73_18185</name>
</gene>
<comment type="caution">
    <text evidence="2">The sequence shown here is derived from an EMBL/GenBank/DDBJ whole genome shotgun (WGS) entry which is preliminary data.</text>
</comment>
<accession>A0A2S7F745</accession>
<dbReference type="InterPro" id="IPR000600">
    <property type="entry name" value="ROK"/>
</dbReference>
<protein>
    <submittedName>
        <fullName evidence="2">ROK family transcriptional regulator</fullName>
    </submittedName>
</protein>
<reference evidence="2 3" key="1">
    <citation type="submission" date="2016-01" db="EMBL/GenBank/DDBJ databases">
        <title>Characterization of the Clostridium difficile lineages that are prevalent in Hong Kong and China.</title>
        <authorList>
            <person name="Kwok J.S.-L."/>
            <person name="Lam W.-Y."/>
            <person name="Ip M."/>
            <person name="Chan T.-F."/>
            <person name="Hawkey P.M."/>
            <person name="Tsui S.K.-W."/>
        </authorList>
    </citation>
    <scope>NUCLEOTIDE SEQUENCE [LARGE SCALE GENOMIC DNA]</scope>
    <source>
        <strain evidence="2 3">300064</strain>
    </source>
</reference>
<dbReference type="CDD" id="cd24152">
    <property type="entry name" value="ASKHA_NBD_ROK-like"/>
    <property type="match status" value="1"/>
</dbReference>
<comment type="similarity">
    <text evidence="1">Belongs to the ROK (NagC/XylR) family.</text>
</comment>
<evidence type="ECO:0000313" key="2">
    <source>
        <dbReference type="EMBL" id="PPV12680.1"/>
    </source>
</evidence>
<organism evidence="2 3">
    <name type="scientific">Clostridium butyricum</name>
    <dbReference type="NCBI Taxonomy" id="1492"/>
    <lineage>
        <taxon>Bacteria</taxon>
        <taxon>Bacillati</taxon>
        <taxon>Bacillota</taxon>
        <taxon>Clostridia</taxon>
        <taxon>Eubacteriales</taxon>
        <taxon>Clostridiaceae</taxon>
        <taxon>Clostridium</taxon>
    </lineage>
</organism>
<dbReference type="Proteomes" id="UP000238081">
    <property type="component" value="Unassembled WGS sequence"/>
</dbReference>
<dbReference type="EMBL" id="LRDH01000135">
    <property type="protein sequence ID" value="PPV12680.1"/>
    <property type="molecule type" value="Genomic_DNA"/>
</dbReference>
<dbReference type="PANTHER" id="PTHR18964:SF170">
    <property type="entry name" value="SUGAR KINASE"/>
    <property type="match status" value="1"/>
</dbReference>
<dbReference type="Gene3D" id="3.30.420.40">
    <property type="match status" value="2"/>
</dbReference>
<name>A0A2S7F745_CLOBU</name>
<evidence type="ECO:0000256" key="1">
    <source>
        <dbReference type="ARBA" id="ARBA00006479"/>
    </source>
</evidence>
<dbReference type="Pfam" id="PF00480">
    <property type="entry name" value="ROK"/>
    <property type="match status" value="1"/>
</dbReference>
<sequence>MKRYLVLDIGGSSIKYSIMTENAEFLEKGNVTTPKEKLEKFVETIGCLYDKYKEEISGIAISMPGIIDSEKGYAYTGGSLLYNNNKEIVKILQKRCPVNITIENDGKCAALAEVWKGTLKDCNDGIVIVLGTGVGGGVIKAKRIHKGKNFFAGEFSFIRTNVDDSENIDNMWAMKSGSSALIKSVAEVKGLDEKDVNGYKVFEYVNNGDEDVLKVFDDFTKILAVQIINLCCVLDPDKVAIGGGISDQPLLIDYINKNLNKNYDKYTMFGELPRIQVEKCTFGNDSNLIGALYNYLTLKNNLAI</sequence>
<dbReference type="SUPFAM" id="SSF53067">
    <property type="entry name" value="Actin-like ATPase domain"/>
    <property type="match status" value="1"/>
</dbReference>
<dbReference type="RefSeq" id="WP_043662123.1">
    <property type="nucleotide sequence ID" value="NZ_JSEG01000002.1"/>
</dbReference>